<sequence>MTTRQERVIEILAPVPGSLAVPGGKVLLEWKQLAKAVSGNDLYVFLRRGGQDVGYLAKGMSHPGENSLSVSLPDLQGEYDLVASFVDPHLREERVGIRLTATDDVAADSKETWQVSAPRKPRHPSLLSVFDGIMCINLDSDTARWERMRQRFAALGLDGKVRRIPAVAVPGNYHIGCALSHRQAIQIAYDDGMENVLVFEDDAVFLRGAEWVLRRSLRGLIGRTWSVVYLGGYEKVRQPSVFTEGCTHLAEARGLLGTHAIAYHRRIYERLLTELPSDEVGMAEWIAKEIAIDQYYARQFTVDAYQTVPSVAAQELHLALEDPDLRDQFPIEPTT</sequence>
<dbReference type="RefSeq" id="WP_201883305.1">
    <property type="nucleotide sequence ID" value="NZ_JAERRF010000061.1"/>
</dbReference>
<proteinExistence type="predicted"/>
<gene>
    <name evidence="1" type="ORF">JK363_40285</name>
</gene>
<dbReference type="InterPro" id="IPR002654">
    <property type="entry name" value="Glyco_trans_25"/>
</dbReference>
<protein>
    <submittedName>
        <fullName evidence="1">Glycosyltransferase family 25 protein</fullName>
    </submittedName>
</protein>
<reference evidence="1 2" key="1">
    <citation type="submission" date="2021-01" db="EMBL/GenBank/DDBJ databases">
        <title>WGS of actinomycetes isolated from Thailand.</title>
        <authorList>
            <person name="Thawai C."/>
        </authorList>
    </citation>
    <scope>NUCLEOTIDE SEQUENCE [LARGE SCALE GENOMIC DNA]</scope>
    <source>
        <strain evidence="1 2">CA1R205</strain>
    </source>
</reference>
<name>A0ABS1NSB0_9ACTN</name>
<comment type="caution">
    <text evidence="1">The sequence shown here is derived from an EMBL/GenBank/DDBJ whole genome shotgun (WGS) entry which is preliminary data.</text>
</comment>
<dbReference type="EMBL" id="JAERRF010000061">
    <property type="protein sequence ID" value="MBL1102715.1"/>
    <property type="molecule type" value="Genomic_DNA"/>
</dbReference>
<evidence type="ECO:0000313" key="2">
    <source>
        <dbReference type="Proteomes" id="UP000634229"/>
    </source>
</evidence>
<dbReference type="Proteomes" id="UP000634229">
    <property type="component" value="Unassembled WGS sequence"/>
</dbReference>
<evidence type="ECO:0000313" key="1">
    <source>
        <dbReference type="EMBL" id="MBL1102715.1"/>
    </source>
</evidence>
<keyword evidence="2" id="KW-1185">Reference proteome</keyword>
<dbReference type="CDD" id="cd06532">
    <property type="entry name" value="Glyco_transf_25"/>
    <property type="match status" value="1"/>
</dbReference>
<accession>A0ABS1NSB0</accession>
<organism evidence="1 2">
    <name type="scientific">Streptomyces coffeae</name>
    <dbReference type="NCBI Taxonomy" id="621382"/>
    <lineage>
        <taxon>Bacteria</taxon>
        <taxon>Bacillati</taxon>
        <taxon>Actinomycetota</taxon>
        <taxon>Actinomycetes</taxon>
        <taxon>Kitasatosporales</taxon>
        <taxon>Streptomycetaceae</taxon>
        <taxon>Streptomyces</taxon>
    </lineage>
</organism>